<evidence type="ECO:0000256" key="1">
    <source>
        <dbReference type="ARBA" id="ARBA00001974"/>
    </source>
</evidence>
<keyword evidence="5" id="KW-0560">Oxidoreductase</keyword>
<feature type="domain" description="Acyl-CoA dehydrogenase/oxidase C-terminal" evidence="6">
    <location>
        <begin position="231"/>
        <end position="379"/>
    </location>
</feature>
<dbReference type="Gene3D" id="1.10.540.10">
    <property type="entry name" value="Acyl-CoA dehydrogenase/oxidase, N-terminal domain"/>
    <property type="match status" value="1"/>
</dbReference>
<dbReference type="GO" id="GO:0005737">
    <property type="term" value="C:cytoplasm"/>
    <property type="evidence" value="ECO:0007669"/>
    <property type="project" value="TreeGrafter"/>
</dbReference>
<evidence type="ECO:0000256" key="4">
    <source>
        <dbReference type="ARBA" id="ARBA00022827"/>
    </source>
</evidence>
<dbReference type="AlphaFoldDB" id="A0A3B0REW4"/>
<evidence type="ECO:0000259" key="6">
    <source>
        <dbReference type="Pfam" id="PF00441"/>
    </source>
</evidence>
<dbReference type="GO" id="GO:0050660">
    <property type="term" value="F:flavin adenine dinucleotide binding"/>
    <property type="evidence" value="ECO:0007669"/>
    <property type="project" value="InterPro"/>
</dbReference>
<reference evidence="9" key="1">
    <citation type="submission" date="2018-06" db="EMBL/GenBank/DDBJ databases">
        <authorList>
            <person name="Zhirakovskaya E."/>
        </authorList>
    </citation>
    <scope>NUCLEOTIDE SEQUENCE</scope>
</reference>
<name>A0A3B0REW4_9ZZZZ</name>
<dbReference type="PANTHER" id="PTHR48083">
    <property type="entry name" value="MEDIUM-CHAIN SPECIFIC ACYL-COA DEHYDROGENASE, MITOCHONDRIAL-RELATED"/>
    <property type="match status" value="1"/>
</dbReference>
<dbReference type="FunFam" id="1.20.140.10:FF:000001">
    <property type="entry name" value="Acyl-CoA dehydrogenase"/>
    <property type="match status" value="1"/>
</dbReference>
<dbReference type="Pfam" id="PF02770">
    <property type="entry name" value="Acyl-CoA_dh_M"/>
    <property type="match status" value="1"/>
</dbReference>
<proteinExistence type="inferred from homology"/>
<accession>A0A3B0REW4</accession>
<evidence type="ECO:0000256" key="3">
    <source>
        <dbReference type="ARBA" id="ARBA00022630"/>
    </source>
</evidence>
<dbReference type="FunFam" id="2.40.110.10:FF:000002">
    <property type="entry name" value="Acyl-CoA dehydrogenase fadE12"/>
    <property type="match status" value="1"/>
</dbReference>
<dbReference type="GO" id="GO:0003995">
    <property type="term" value="F:acyl-CoA dehydrogenase activity"/>
    <property type="evidence" value="ECO:0007669"/>
    <property type="project" value="TreeGrafter"/>
</dbReference>
<protein>
    <submittedName>
        <fullName evidence="9">Acyl-CoA dehydrogenase</fullName>
    </submittedName>
</protein>
<evidence type="ECO:0000259" key="8">
    <source>
        <dbReference type="Pfam" id="PF02771"/>
    </source>
</evidence>
<evidence type="ECO:0000256" key="5">
    <source>
        <dbReference type="ARBA" id="ARBA00023002"/>
    </source>
</evidence>
<dbReference type="EMBL" id="UOEI01000035">
    <property type="protein sequence ID" value="VAV90267.1"/>
    <property type="molecule type" value="Genomic_DNA"/>
</dbReference>
<dbReference type="Gene3D" id="1.20.140.10">
    <property type="entry name" value="Butyryl-CoA Dehydrogenase, subunit A, domain 3"/>
    <property type="match status" value="1"/>
</dbReference>
<dbReference type="InterPro" id="IPR037069">
    <property type="entry name" value="AcylCoA_DH/ox_N_sf"/>
</dbReference>
<evidence type="ECO:0000259" key="7">
    <source>
        <dbReference type="Pfam" id="PF02770"/>
    </source>
</evidence>
<dbReference type="SUPFAM" id="SSF47203">
    <property type="entry name" value="Acyl-CoA dehydrogenase C-terminal domain-like"/>
    <property type="match status" value="1"/>
</dbReference>
<dbReference type="Pfam" id="PF02771">
    <property type="entry name" value="Acyl-CoA_dh_N"/>
    <property type="match status" value="1"/>
</dbReference>
<feature type="domain" description="Acyl-CoA oxidase/dehydrogenase middle" evidence="7">
    <location>
        <begin position="125"/>
        <end position="219"/>
    </location>
</feature>
<organism evidence="9">
    <name type="scientific">hydrothermal vent metagenome</name>
    <dbReference type="NCBI Taxonomy" id="652676"/>
    <lineage>
        <taxon>unclassified sequences</taxon>
        <taxon>metagenomes</taxon>
        <taxon>ecological metagenomes</taxon>
    </lineage>
</organism>
<dbReference type="Gene3D" id="2.40.110.10">
    <property type="entry name" value="Butyryl-CoA Dehydrogenase, subunit A, domain 2"/>
    <property type="match status" value="1"/>
</dbReference>
<dbReference type="GO" id="GO:0033539">
    <property type="term" value="P:fatty acid beta-oxidation using acyl-CoA dehydrogenase"/>
    <property type="evidence" value="ECO:0007669"/>
    <property type="project" value="TreeGrafter"/>
</dbReference>
<evidence type="ECO:0000313" key="9">
    <source>
        <dbReference type="EMBL" id="VAV90267.1"/>
    </source>
</evidence>
<comment type="cofactor">
    <cofactor evidence="1">
        <name>FAD</name>
        <dbReference type="ChEBI" id="CHEBI:57692"/>
    </cofactor>
</comment>
<dbReference type="InterPro" id="IPR013786">
    <property type="entry name" value="AcylCoA_DH/ox_N"/>
</dbReference>
<dbReference type="InterPro" id="IPR050741">
    <property type="entry name" value="Acyl-CoA_dehydrogenase"/>
</dbReference>
<sequence length="381" mass="41820">MKRTIFETEHDLFRASVQQFLEVEILPFHEEWAAAGKVDKEMFRKAGSVGLLGMSIPEEFGGGGVDDFRYNAVIDEVFTGSTAGSSGMCITLHNDICVPYFLTYCTPEQKQRWVPGLASGDLMTAIAMTEPGTGSDLTGIATSAHLEGDHYVVNGSKTFITNGINADLVIVVVRTGDDPHGGLTLLVIEDAMDGFERGRNLDKMGLHAQDTAELFFNDVEVPVINRLGDEGMGFFQLMANLPQERLSIAIGAVAGAEAALEMTIEYAKERKAFGRPIGRFQHNRFVLAEAKTEVDIARVFVDRLLEAHVAGELTIEQAAEAKWWTTEMLRRVVDMGVQMHGGYGYMMEYPIAQAYLDARVSTIYGGTTEIMKEIIGRAMGV</sequence>
<dbReference type="InterPro" id="IPR006091">
    <property type="entry name" value="Acyl-CoA_Oxase/DH_mid-dom"/>
</dbReference>
<dbReference type="InterPro" id="IPR009100">
    <property type="entry name" value="AcylCoA_DH/oxidase_NM_dom_sf"/>
</dbReference>
<keyword evidence="3" id="KW-0285">Flavoprotein</keyword>
<dbReference type="PANTHER" id="PTHR48083:SF20">
    <property type="entry name" value="LONG-CHAIN SPECIFIC ACYL-COA DEHYDROGENASE, MITOCHONDRIAL"/>
    <property type="match status" value="1"/>
</dbReference>
<dbReference type="InterPro" id="IPR009075">
    <property type="entry name" value="AcylCo_DH/oxidase_C"/>
</dbReference>
<dbReference type="Pfam" id="PF00441">
    <property type="entry name" value="Acyl-CoA_dh_1"/>
    <property type="match status" value="1"/>
</dbReference>
<feature type="domain" description="Acyl-CoA dehydrogenase/oxidase N-terminal" evidence="8">
    <location>
        <begin position="8"/>
        <end position="121"/>
    </location>
</feature>
<dbReference type="SUPFAM" id="SSF56645">
    <property type="entry name" value="Acyl-CoA dehydrogenase NM domain-like"/>
    <property type="match status" value="1"/>
</dbReference>
<evidence type="ECO:0000256" key="2">
    <source>
        <dbReference type="ARBA" id="ARBA00009347"/>
    </source>
</evidence>
<keyword evidence="4" id="KW-0274">FAD</keyword>
<gene>
    <name evidence="9" type="ORF">MNBD_ACTINO01-1696</name>
</gene>
<dbReference type="InterPro" id="IPR036250">
    <property type="entry name" value="AcylCo_DH-like_C"/>
</dbReference>
<dbReference type="InterPro" id="IPR046373">
    <property type="entry name" value="Acyl-CoA_Oxase/DH_mid-dom_sf"/>
</dbReference>
<comment type="similarity">
    <text evidence="2">Belongs to the acyl-CoA dehydrogenase family.</text>
</comment>